<dbReference type="PANTHER" id="PTHR48267:SF1">
    <property type="entry name" value="BILIRUBIN OXIDASE"/>
    <property type="match status" value="1"/>
</dbReference>
<dbReference type="GO" id="GO:0005507">
    <property type="term" value="F:copper ion binding"/>
    <property type="evidence" value="ECO:0007669"/>
    <property type="project" value="InterPro"/>
</dbReference>
<dbReference type="RefSeq" id="WP_012870914.1">
    <property type="nucleotide sequence ID" value="NC_013523.1"/>
</dbReference>
<name>D1C7N4_SPHTD</name>
<keyword evidence="3" id="KW-0560">Oxidoreductase</keyword>
<gene>
    <name evidence="3" type="ordered locus">Sthe_0428</name>
</gene>
<dbReference type="FunCoup" id="D1C7N4">
    <property type="interactions" value="52"/>
</dbReference>
<dbReference type="GO" id="GO:0047705">
    <property type="term" value="F:bilirubin oxidase activity"/>
    <property type="evidence" value="ECO:0007669"/>
    <property type="project" value="UniProtKB-EC"/>
</dbReference>
<reference evidence="4" key="1">
    <citation type="submission" date="2009-11" db="EMBL/GenBank/DDBJ databases">
        <title>The complete chromosome 1 of Sphaerobacter thermophilus DSM 20745.</title>
        <authorList>
            <person name="Lucas S."/>
            <person name="Copeland A."/>
            <person name="Lapidus A."/>
            <person name="Glavina del Rio T."/>
            <person name="Dalin E."/>
            <person name="Tice H."/>
            <person name="Bruce D."/>
            <person name="Goodwin L."/>
            <person name="Pitluck S."/>
            <person name="Kyrpides N."/>
            <person name="Mavromatis K."/>
            <person name="Ivanova N."/>
            <person name="Mikhailova N."/>
            <person name="LaButti K.M."/>
            <person name="Clum A."/>
            <person name="Sun H.I."/>
            <person name="Brettin T."/>
            <person name="Detter J.C."/>
            <person name="Han C."/>
            <person name="Larimer F."/>
            <person name="Land M."/>
            <person name="Hauser L."/>
            <person name="Markowitz V."/>
            <person name="Cheng J.F."/>
            <person name="Hugenholtz P."/>
            <person name="Woyke T."/>
            <person name="Wu D."/>
            <person name="Steenblock K."/>
            <person name="Schneider S."/>
            <person name="Pukall R."/>
            <person name="Goeker M."/>
            <person name="Klenk H.P."/>
            <person name="Eisen J.A."/>
        </authorList>
    </citation>
    <scope>NUCLEOTIDE SEQUENCE [LARGE SCALE GENOMIC DNA]</scope>
    <source>
        <strain evidence="4">ATCC 49802 / DSM 20745 / S 6022</strain>
    </source>
</reference>
<dbReference type="InterPro" id="IPR006311">
    <property type="entry name" value="TAT_signal"/>
</dbReference>
<dbReference type="EC" id="1.3.3.5" evidence="3"/>
<dbReference type="Pfam" id="PF07731">
    <property type="entry name" value="Cu-oxidase_2"/>
    <property type="match status" value="1"/>
</dbReference>
<dbReference type="InterPro" id="IPR045087">
    <property type="entry name" value="Cu-oxidase_fam"/>
</dbReference>
<evidence type="ECO:0000259" key="2">
    <source>
        <dbReference type="Pfam" id="PF07732"/>
    </source>
</evidence>
<dbReference type="PANTHER" id="PTHR48267">
    <property type="entry name" value="CUPREDOXIN SUPERFAMILY PROTEIN"/>
    <property type="match status" value="1"/>
</dbReference>
<organism evidence="3 4">
    <name type="scientific">Sphaerobacter thermophilus (strain ATCC 49802 / DSM 20745 / KCCM 41009 / NCIMB 13125 / S 6022)</name>
    <dbReference type="NCBI Taxonomy" id="479434"/>
    <lineage>
        <taxon>Bacteria</taxon>
        <taxon>Pseudomonadati</taxon>
        <taxon>Thermomicrobiota</taxon>
        <taxon>Thermomicrobia</taxon>
        <taxon>Sphaerobacterales</taxon>
        <taxon>Sphaerobacterineae</taxon>
        <taxon>Sphaerobacteraceae</taxon>
        <taxon>Sphaerobacter</taxon>
    </lineage>
</organism>
<feature type="domain" description="Plastocyanin-like" evidence="2">
    <location>
        <begin position="76"/>
        <end position="207"/>
    </location>
</feature>
<sequence>MKLSRRGFLRLGMLGVASVALPIGRMIGPMNELAKAGAVTSPPVEPFQVPLPIPPVLKPVRTDASTDYYEMVQREATAEILPGYRTTIWGYEGIFPGPTIEARSGRQVVVSQRNELPVPVVTHLHGGVTPPESDGYPTDLILPASSSHDANHGTGHHHGGAVAHGTRDYVYPNQQRAAMLWYHDHRMDFTGPQVYRGLAGLYIIRDEIEDALPLPRDEREVPLVITDRTFTADGDLYYPSLDPTLQGQPGVVSSFANGVFGDTILVNGAPWPVLDVGTARYRLRLLNASNARPYLLALDPPPPNGPAFIQIGSDGGLLETPIPHDEILISPAERFDVIVDFGQYPVGTSVRLVNREGVGPTADVMRFDVARREEEYSEIPDRLAPEEPLPDPSEAVEVRRFQFIAGFFGWPSTVNFRIFDPNRIAARPRLDTTEIWELHADPEHPIHLHLVHFRVLSRNGGPPGPWDAGWKDTVFMRGGSAQIIARFSGYRGKYVFHCHNLEHEDMMMMENFEVV</sequence>
<dbReference type="eggNOG" id="COG2132">
    <property type="taxonomic scope" value="Bacteria"/>
</dbReference>
<dbReference type="Gene3D" id="2.60.40.420">
    <property type="entry name" value="Cupredoxins - blue copper proteins"/>
    <property type="match status" value="3"/>
</dbReference>
<evidence type="ECO:0000259" key="1">
    <source>
        <dbReference type="Pfam" id="PF07731"/>
    </source>
</evidence>
<dbReference type="OrthoDB" id="9757546at2"/>
<dbReference type="InterPro" id="IPR008972">
    <property type="entry name" value="Cupredoxin"/>
</dbReference>
<dbReference type="PROSITE" id="PS51318">
    <property type="entry name" value="TAT"/>
    <property type="match status" value="1"/>
</dbReference>
<dbReference type="InParanoid" id="D1C7N4"/>
<dbReference type="Proteomes" id="UP000002027">
    <property type="component" value="Chromosome 1"/>
</dbReference>
<dbReference type="Pfam" id="PF07732">
    <property type="entry name" value="Cu-oxidase_3"/>
    <property type="match status" value="1"/>
</dbReference>
<accession>D1C7N4</accession>
<reference evidence="3 4" key="2">
    <citation type="journal article" date="2010" name="Stand. Genomic Sci.">
        <title>Complete genome sequence of Desulfohalobium retbaense type strain (HR(100)).</title>
        <authorList>
            <person name="Spring S."/>
            <person name="Nolan M."/>
            <person name="Lapidus A."/>
            <person name="Glavina Del Rio T."/>
            <person name="Copeland A."/>
            <person name="Tice H."/>
            <person name="Cheng J.F."/>
            <person name="Lucas S."/>
            <person name="Land M."/>
            <person name="Chen F."/>
            <person name="Bruce D."/>
            <person name="Goodwin L."/>
            <person name="Pitluck S."/>
            <person name="Ivanova N."/>
            <person name="Mavromatis K."/>
            <person name="Mikhailova N."/>
            <person name="Pati A."/>
            <person name="Chen A."/>
            <person name="Palaniappan K."/>
            <person name="Hauser L."/>
            <person name="Chang Y.J."/>
            <person name="Jeffries C.D."/>
            <person name="Munk C."/>
            <person name="Kiss H."/>
            <person name="Chain P."/>
            <person name="Han C."/>
            <person name="Brettin T."/>
            <person name="Detter J.C."/>
            <person name="Schuler E."/>
            <person name="Goker M."/>
            <person name="Rohde M."/>
            <person name="Bristow J."/>
            <person name="Eisen J.A."/>
            <person name="Markowitz V."/>
            <person name="Hugenholtz P."/>
            <person name="Kyrpides N.C."/>
            <person name="Klenk H.P."/>
        </authorList>
    </citation>
    <scope>NUCLEOTIDE SEQUENCE [LARGE SCALE GENOMIC DNA]</scope>
    <source>
        <strain evidence="4">ATCC 49802 / DSM 20745 / S 6022</strain>
    </source>
</reference>
<feature type="domain" description="Plastocyanin-like" evidence="1">
    <location>
        <begin position="411"/>
        <end position="514"/>
    </location>
</feature>
<dbReference type="AlphaFoldDB" id="D1C7N4"/>
<dbReference type="KEGG" id="sti:Sthe_0428"/>
<dbReference type="CDD" id="cd14448">
    <property type="entry name" value="CuRO_2_BOD_CotA_like"/>
    <property type="match status" value="1"/>
</dbReference>
<dbReference type="STRING" id="479434.Sthe_0428"/>
<dbReference type="CDD" id="cd13911">
    <property type="entry name" value="CuRO_3_MCO_like_5"/>
    <property type="match status" value="1"/>
</dbReference>
<evidence type="ECO:0000313" key="3">
    <source>
        <dbReference type="EMBL" id="ACZ37867.1"/>
    </source>
</evidence>
<keyword evidence="4" id="KW-1185">Reference proteome</keyword>
<dbReference type="HOGENOM" id="CLU_009100_2_2_0"/>
<proteinExistence type="predicted"/>
<dbReference type="InterPro" id="IPR011707">
    <property type="entry name" value="Cu-oxidase-like_N"/>
</dbReference>
<dbReference type="EMBL" id="CP001823">
    <property type="protein sequence ID" value="ACZ37867.1"/>
    <property type="molecule type" value="Genomic_DNA"/>
</dbReference>
<dbReference type="SUPFAM" id="SSF49503">
    <property type="entry name" value="Cupredoxins"/>
    <property type="match status" value="3"/>
</dbReference>
<evidence type="ECO:0000313" key="4">
    <source>
        <dbReference type="Proteomes" id="UP000002027"/>
    </source>
</evidence>
<protein>
    <submittedName>
        <fullName evidence="3">Bilirubin oxidase</fullName>
        <ecNumber evidence="3">1.3.3.5</ecNumber>
    </submittedName>
</protein>
<dbReference type="InterPro" id="IPR011706">
    <property type="entry name" value="Cu-oxidase_C"/>
</dbReference>